<keyword evidence="14" id="KW-0175">Coiled coil</keyword>
<keyword evidence="4" id="KW-0158">Chromosome</keyword>
<feature type="domain" description="SET" evidence="20">
    <location>
        <begin position="835"/>
        <end position="1240"/>
    </location>
</feature>
<dbReference type="InterPro" id="IPR040880">
    <property type="entry name" value="DUF5604"/>
</dbReference>
<evidence type="ECO:0000256" key="12">
    <source>
        <dbReference type="ARBA" id="ARBA00022853"/>
    </source>
</evidence>
<dbReference type="PROSITE" id="PS50280">
    <property type="entry name" value="SET"/>
    <property type="match status" value="1"/>
</dbReference>
<feature type="compositionally biased region" description="Basic and acidic residues" evidence="19">
    <location>
        <begin position="1050"/>
        <end position="1069"/>
    </location>
</feature>
<keyword evidence="11" id="KW-0862">Zinc</keyword>
<dbReference type="GO" id="GO:0140999">
    <property type="term" value="F:histone H3K4 trimethyltransferase activity"/>
    <property type="evidence" value="ECO:0007669"/>
    <property type="project" value="UniProtKB-EC"/>
</dbReference>
<dbReference type="GO" id="GO:0046974">
    <property type="term" value="F:histone H3K9 methyltransferase activity"/>
    <property type="evidence" value="ECO:0007669"/>
    <property type="project" value="UniProtKB-ARBA"/>
</dbReference>
<evidence type="ECO:0000256" key="4">
    <source>
        <dbReference type="ARBA" id="ARBA00022454"/>
    </source>
</evidence>
<comment type="function">
    <text evidence="18">Histone methyltransferase that specifically trimethylates 'Lys-9' of histone H3. H3 'Lys-9' trimethylation represents a specific tag for epigenetic transcriptional repression by recruiting HP1 (CBX1, CBX3 and/or CBX5) proteins to methylated histones. Mainly functions in euchromatin regions, thereby playing a central role in the silencing of euchromatic genes. H3 'Lys-9' trimethylation is coordinated with DNA methylation. Plays a role in promoter hypermethylation and transcriptional silencing of tumor suppressor genes (TSGs) or other tumor-related genes. Also required to maintain a transcriptionally repressive state of genes in undifferentiated embryonic stem cells (ESCs). Associates at promoter regions of tumor suppressor genes (TSGs) leading to their gene silencing.</text>
</comment>
<dbReference type="GO" id="GO:0032259">
    <property type="term" value="P:methylation"/>
    <property type="evidence" value="ECO:0007669"/>
    <property type="project" value="UniProtKB-KW"/>
</dbReference>
<evidence type="ECO:0000256" key="1">
    <source>
        <dbReference type="ARBA" id="ARBA00004123"/>
    </source>
</evidence>
<keyword evidence="12" id="KW-0156">Chromatin regulator</keyword>
<dbReference type="FunFam" id="2.170.270.10:FF:000020">
    <property type="entry name" value="Histone-lysine N-methyltransferase"/>
    <property type="match status" value="1"/>
</dbReference>
<dbReference type="Gene3D" id="2.170.270.10">
    <property type="entry name" value="SET domain"/>
    <property type="match status" value="2"/>
</dbReference>
<dbReference type="EMBL" id="JBHFQA010000017">
    <property type="protein sequence ID" value="KAL2084723.1"/>
    <property type="molecule type" value="Genomic_DNA"/>
</dbReference>
<dbReference type="GO" id="GO:1990841">
    <property type="term" value="F:promoter-specific chromatin binding"/>
    <property type="evidence" value="ECO:0007669"/>
    <property type="project" value="UniProtKB-ARBA"/>
</dbReference>
<dbReference type="InterPro" id="IPR046341">
    <property type="entry name" value="SET_dom_sf"/>
</dbReference>
<dbReference type="SUPFAM" id="SSF54171">
    <property type="entry name" value="DNA-binding domain"/>
    <property type="match status" value="1"/>
</dbReference>
<evidence type="ECO:0000256" key="11">
    <source>
        <dbReference type="ARBA" id="ARBA00022833"/>
    </source>
</evidence>
<dbReference type="InterPro" id="IPR041291">
    <property type="entry name" value="TUDOR_5"/>
</dbReference>
<protein>
    <recommendedName>
        <fullName evidence="3">[histone H3]-lysine(4) N-trimethyltransferase</fullName>
        <ecNumber evidence="3">2.1.1.354</ecNumber>
    </recommendedName>
</protein>
<dbReference type="Pfam" id="PF18358">
    <property type="entry name" value="Tudor_4"/>
    <property type="match status" value="1"/>
</dbReference>
<dbReference type="CDD" id="cd20382">
    <property type="entry name" value="Tudor_SETDB1_rpt1"/>
    <property type="match status" value="1"/>
</dbReference>
<gene>
    <name evidence="23" type="ORF">ACEWY4_020241</name>
</gene>
<dbReference type="GO" id="GO:0005694">
    <property type="term" value="C:chromosome"/>
    <property type="evidence" value="ECO:0007669"/>
    <property type="project" value="UniProtKB-SubCell"/>
</dbReference>
<dbReference type="PROSITE" id="PS50868">
    <property type="entry name" value="POST_SET"/>
    <property type="match status" value="1"/>
</dbReference>
<dbReference type="SMART" id="SM00391">
    <property type="entry name" value="MBD"/>
    <property type="match status" value="1"/>
</dbReference>
<evidence type="ECO:0000256" key="2">
    <source>
        <dbReference type="ARBA" id="ARBA00004286"/>
    </source>
</evidence>
<dbReference type="CDD" id="cd21181">
    <property type="entry name" value="Tudor_SETDB1_rpt2"/>
    <property type="match status" value="1"/>
</dbReference>
<dbReference type="InterPro" id="IPR025796">
    <property type="entry name" value="Hist-Lys_N-MeTrfase_SETDB1"/>
</dbReference>
<feature type="domain" description="Pre-SET" evidence="21">
    <location>
        <begin position="759"/>
        <end position="832"/>
    </location>
</feature>
<evidence type="ECO:0000256" key="16">
    <source>
        <dbReference type="ARBA" id="ARBA00023242"/>
    </source>
</evidence>
<evidence type="ECO:0000313" key="23">
    <source>
        <dbReference type="EMBL" id="KAL2084723.1"/>
    </source>
</evidence>
<dbReference type="GO" id="GO:0046872">
    <property type="term" value="F:metal ion binding"/>
    <property type="evidence" value="ECO:0007669"/>
    <property type="project" value="UniProtKB-KW"/>
</dbReference>
<feature type="domain" description="Post-SET" evidence="22">
    <location>
        <begin position="1249"/>
        <end position="1265"/>
    </location>
</feature>
<feature type="compositionally biased region" description="Basic and acidic residues" evidence="19">
    <location>
        <begin position="1093"/>
        <end position="1102"/>
    </location>
</feature>
<dbReference type="InterPro" id="IPR002999">
    <property type="entry name" value="Tudor"/>
</dbReference>
<evidence type="ECO:0000256" key="6">
    <source>
        <dbReference type="ARBA" id="ARBA00022603"/>
    </source>
</evidence>
<evidence type="ECO:0000256" key="5">
    <source>
        <dbReference type="ARBA" id="ARBA00022491"/>
    </source>
</evidence>
<dbReference type="InterPro" id="IPR016177">
    <property type="entry name" value="DNA-bd_dom_sf"/>
</dbReference>
<dbReference type="InterPro" id="IPR051516">
    <property type="entry name" value="SETDB_methyltransferase"/>
</dbReference>
<dbReference type="Pfam" id="PF01429">
    <property type="entry name" value="MBD"/>
    <property type="match status" value="1"/>
</dbReference>
<dbReference type="Pfam" id="PF18300">
    <property type="entry name" value="DUF5604"/>
    <property type="match status" value="1"/>
</dbReference>
<feature type="compositionally biased region" description="Basic and acidic residues" evidence="19">
    <location>
        <begin position="996"/>
        <end position="1006"/>
    </location>
</feature>
<comment type="catalytic activity">
    <reaction evidence="17">
        <text>L-lysyl(4)-[histone H3] + 3 S-adenosyl-L-methionine = N(6),N(6),N(6)-trimethyl-L-lysyl(4)-[histone H3] + 3 S-adenosyl-L-homocysteine + 3 H(+)</text>
        <dbReference type="Rhea" id="RHEA:60260"/>
        <dbReference type="Rhea" id="RHEA-COMP:15537"/>
        <dbReference type="Rhea" id="RHEA-COMP:15547"/>
        <dbReference type="ChEBI" id="CHEBI:15378"/>
        <dbReference type="ChEBI" id="CHEBI:29969"/>
        <dbReference type="ChEBI" id="CHEBI:57856"/>
        <dbReference type="ChEBI" id="CHEBI:59789"/>
        <dbReference type="ChEBI" id="CHEBI:61961"/>
        <dbReference type="EC" id="2.1.1.354"/>
    </reaction>
</comment>
<dbReference type="InterPro" id="IPR001214">
    <property type="entry name" value="SET_dom"/>
</dbReference>
<dbReference type="Pfam" id="PF00856">
    <property type="entry name" value="SET"/>
    <property type="match status" value="1"/>
</dbReference>
<accession>A0ABD1JF56</accession>
<evidence type="ECO:0000256" key="18">
    <source>
        <dbReference type="ARBA" id="ARBA00055955"/>
    </source>
</evidence>
<dbReference type="PANTHER" id="PTHR46024:SF2">
    <property type="entry name" value="HISTONE-LYSINE N-METHYLTRANSFERASE SETDB1"/>
    <property type="match status" value="1"/>
</dbReference>
<sequence length="1265" mass="140032">MEVEMDVDLEGLEQELEEELGVSLEELKQFIEEQVEKSELVQQKKAQLAELSSWVEQREKEVAAVDSLCLTASESVGECEELVKQVYSKMGLVYTESGSEDEGGGVVESSEVIEIDDDEDDDVIAVGCVVPPKKQITTPVKDPVLKEASAALQRTSQQVQKLAQTVTSPAVATASPTVGPSPPKPLQVTPVHTGGLNMPAVFVSQAPRNCPTQPNLSLKEETMKVDMTILGKKRTKTWHRGTLIAIKSVGNTFKYKVKFENKGKSLLSGNHVAFDHNPTLERLYVGARVVAKYKDGNQVWLYAGIVAEMPNSKNRMRFLIFFDDGYASYVGLPELFPVCRPLKNTWEDIEDASCRDFIQEYITSYPNRPMVLLKPGQLIKTEWEGTWWRSRVEEVDGSLVKILFLDDKRSEWIYRGSTRLEPMFNLKMNTANNQEKKMAGQQRTRPNMGALRNKGPVVQYTSDIRPPAPQAVMPRPPATHPAPPKPAPISPAQTVRAESPDSRFKYQVAKKSTTPYIPPQHPQRPAMLPGHQSTIKTVMPIPNQGSQSKYFLVQAGVVQTVGAVPLLQQSSPLPLPAPPPPPMPLMSERVPQEPSYQAPNDRLYYLAHTCTPDCLKRIRPPKPDKYRGRNPLLTPLLYEFRRMTGRRRLNRKMSFHVIYKAPCGLCLRNMAEIERYLFQTHCDFIFLEMFCLDPYVLVDRRFQPQRPFYFLRDITNHNEDVAISCVNEIDTTPPPKVTYSKERIPDHGVFINTSEDFLVGCDCTDGCRDKSKCSCHQLTMQATGCSPGGQINNSAGYVNKRLDECLPTGIYECNKRCRCNPQMCTNRLVQHGLQVRLQLFKTQNKGWGIRCLDDIAKGSFVCIYAGKILTDDFADKEGLEMGDEYFANLDHIESVENFKEGYESEAHCSDSEGSGVDMSRVKLNATPTPQLKTVKNEDSSSNGGKGKDDSSGEGEDNDNEDSNDDDDSSDDTFVKDTYYSSSSVWRSYTTRRQAKGMKEESQDSKDGLSVSTEGKEDRKPPPVPEESGKSKVASWLSSTSAAADVTVKTEGVKKEPGEQKPIVKAEGGKKPAGGTDVMSLSDSDDVQTISSGSDDKDRDKKPPAVVKRQVAVKSTRGIALKTSHGMMVKAGPVKVQSEGAKTGSAAAPQGSGEGGGGGGGGGGGDSGPKCTRQFFDGEESCYIIDAKLEGNLGRYLNHSCSPNLFVQNVFVDTHDLRFPWVAFFASKRIRAGTELTWDYNYEVGSVEGKELLCCCGSTECRGRLL</sequence>
<name>A0ABD1JF56_9TELE</name>
<reference evidence="23 24" key="1">
    <citation type="submission" date="2024-09" db="EMBL/GenBank/DDBJ databases">
        <title>A chromosome-level genome assembly of Gray's grenadier anchovy, Coilia grayii.</title>
        <authorList>
            <person name="Fu Z."/>
        </authorList>
    </citation>
    <scope>NUCLEOTIDE SEQUENCE [LARGE SCALE GENOMIC DNA]</scope>
    <source>
        <strain evidence="23">G4</strain>
        <tissue evidence="23">Muscle</tissue>
    </source>
</reference>
<comment type="subcellular location">
    <subcellularLocation>
        <location evidence="2">Chromosome</location>
    </subcellularLocation>
    <subcellularLocation>
        <location evidence="1">Nucleus</location>
    </subcellularLocation>
</comment>
<dbReference type="InterPro" id="IPR001739">
    <property type="entry name" value="Methyl_CpG_DNA-bd"/>
</dbReference>
<dbReference type="AlphaFoldDB" id="A0ABD1JF56"/>
<feature type="compositionally biased region" description="Pro residues" evidence="19">
    <location>
        <begin position="466"/>
        <end position="489"/>
    </location>
</feature>
<feature type="compositionally biased region" description="Acidic residues" evidence="19">
    <location>
        <begin position="951"/>
        <end position="970"/>
    </location>
</feature>
<feature type="compositionally biased region" description="Gly residues" evidence="19">
    <location>
        <begin position="1151"/>
        <end position="1166"/>
    </location>
</feature>
<evidence type="ECO:0000256" key="8">
    <source>
        <dbReference type="ARBA" id="ARBA00022691"/>
    </source>
</evidence>
<feature type="region of interest" description="Disordered" evidence="19">
    <location>
        <begin position="925"/>
        <end position="1112"/>
    </location>
</feature>
<evidence type="ECO:0000256" key="17">
    <source>
        <dbReference type="ARBA" id="ARBA00047571"/>
    </source>
</evidence>
<dbReference type="Gene3D" id="2.30.30.140">
    <property type="match status" value="3"/>
</dbReference>
<organism evidence="23 24">
    <name type="scientific">Coilia grayii</name>
    <name type="common">Gray's grenadier anchovy</name>
    <dbReference type="NCBI Taxonomy" id="363190"/>
    <lineage>
        <taxon>Eukaryota</taxon>
        <taxon>Metazoa</taxon>
        <taxon>Chordata</taxon>
        <taxon>Craniata</taxon>
        <taxon>Vertebrata</taxon>
        <taxon>Euteleostomi</taxon>
        <taxon>Actinopterygii</taxon>
        <taxon>Neopterygii</taxon>
        <taxon>Teleostei</taxon>
        <taxon>Clupei</taxon>
        <taxon>Clupeiformes</taxon>
        <taxon>Clupeoidei</taxon>
        <taxon>Engraulidae</taxon>
        <taxon>Coilinae</taxon>
        <taxon>Coilia</taxon>
    </lineage>
</organism>
<evidence type="ECO:0000259" key="20">
    <source>
        <dbReference type="PROSITE" id="PS50280"/>
    </source>
</evidence>
<dbReference type="FunFam" id="2.170.270.10:FF:000017">
    <property type="entry name" value="Histone-lysine N-methyltransferase"/>
    <property type="match status" value="1"/>
</dbReference>
<dbReference type="PANTHER" id="PTHR46024">
    <property type="entry name" value="HISTONE-LYSINE N-METHYLTRANSFERASE EGGLESS"/>
    <property type="match status" value="1"/>
</dbReference>
<dbReference type="Pfam" id="PF18359">
    <property type="entry name" value="Tudor_5"/>
    <property type="match status" value="1"/>
</dbReference>
<dbReference type="Proteomes" id="UP001591681">
    <property type="component" value="Unassembled WGS sequence"/>
</dbReference>
<dbReference type="SMART" id="SM00468">
    <property type="entry name" value="PreSET"/>
    <property type="match status" value="1"/>
</dbReference>
<evidence type="ECO:0000256" key="15">
    <source>
        <dbReference type="ARBA" id="ARBA00023163"/>
    </source>
</evidence>
<dbReference type="PROSITE" id="PS50867">
    <property type="entry name" value="PRE_SET"/>
    <property type="match status" value="1"/>
</dbReference>
<feature type="compositionally biased region" description="Polar residues" evidence="19">
    <location>
        <begin position="1078"/>
        <end position="1089"/>
    </location>
</feature>
<feature type="region of interest" description="Disordered" evidence="19">
    <location>
        <begin position="465"/>
        <end position="500"/>
    </location>
</feature>
<evidence type="ECO:0000259" key="21">
    <source>
        <dbReference type="PROSITE" id="PS50867"/>
    </source>
</evidence>
<dbReference type="EC" id="2.1.1.354" evidence="3"/>
<dbReference type="InterPro" id="IPR003616">
    <property type="entry name" value="Post-SET_dom"/>
</dbReference>
<dbReference type="CDD" id="cd01395">
    <property type="entry name" value="HMT_MBD"/>
    <property type="match status" value="1"/>
</dbReference>
<dbReference type="PROSITE" id="PS51573">
    <property type="entry name" value="SAM_MT43_SUVAR39_1"/>
    <property type="match status" value="1"/>
</dbReference>
<dbReference type="Pfam" id="PF05033">
    <property type="entry name" value="Pre-SET"/>
    <property type="match status" value="1"/>
</dbReference>
<keyword evidence="7" id="KW-0808">Transferase</keyword>
<dbReference type="FunFam" id="2.30.30.140:FF:000034">
    <property type="entry name" value="Histone-lysine N-methyltransferase"/>
    <property type="match status" value="1"/>
</dbReference>
<keyword evidence="10" id="KW-0677">Repeat</keyword>
<evidence type="ECO:0000256" key="7">
    <source>
        <dbReference type="ARBA" id="ARBA00022679"/>
    </source>
</evidence>
<keyword evidence="6" id="KW-0489">Methyltransferase</keyword>
<keyword evidence="9" id="KW-0479">Metal-binding</keyword>
<dbReference type="InterPro" id="IPR047232">
    <property type="entry name" value="SETDB1/2-like_MBD"/>
</dbReference>
<keyword evidence="15" id="KW-0804">Transcription</keyword>
<keyword evidence="8" id="KW-0949">S-adenosyl-L-methionine</keyword>
<keyword evidence="5" id="KW-0678">Repressor</keyword>
<keyword evidence="16" id="KW-0539">Nucleus</keyword>
<evidence type="ECO:0000259" key="22">
    <source>
        <dbReference type="PROSITE" id="PS50868"/>
    </source>
</evidence>
<dbReference type="SMART" id="SM00333">
    <property type="entry name" value="TUDOR"/>
    <property type="match status" value="2"/>
</dbReference>
<feature type="region of interest" description="Disordered" evidence="19">
    <location>
        <begin position="1136"/>
        <end position="1169"/>
    </location>
</feature>
<dbReference type="FunFam" id="2.30.30.140:FF:000037">
    <property type="entry name" value="Histone-lysine N-methyltransferase"/>
    <property type="match status" value="1"/>
</dbReference>
<evidence type="ECO:0000256" key="19">
    <source>
        <dbReference type="SAM" id="MobiDB-lite"/>
    </source>
</evidence>
<evidence type="ECO:0000256" key="13">
    <source>
        <dbReference type="ARBA" id="ARBA00023015"/>
    </source>
</evidence>
<dbReference type="InterPro" id="IPR007728">
    <property type="entry name" value="Pre-SET_dom"/>
</dbReference>
<dbReference type="GO" id="GO:0006346">
    <property type="term" value="P:DNA methylation-dependent constitutive heterochromatin formation"/>
    <property type="evidence" value="ECO:0007669"/>
    <property type="project" value="UniProtKB-ARBA"/>
</dbReference>
<comment type="caution">
    <text evidence="23">The sequence shown here is derived from an EMBL/GenBank/DDBJ whole genome shotgun (WGS) entry which is preliminary data.</text>
</comment>
<evidence type="ECO:0000256" key="10">
    <source>
        <dbReference type="ARBA" id="ARBA00022737"/>
    </source>
</evidence>
<evidence type="ECO:0000313" key="24">
    <source>
        <dbReference type="Proteomes" id="UP001591681"/>
    </source>
</evidence>
<keyword evidence="24" id="KW-1185">Reference proteome</keyword>
<dbReference type="InterPro" id="IPR041292">
    <property type="entry name" value="Tudor_4"/>
</dbReference>
<evidence type="ECO:0000256" key="14">
    <source>
        <dbReference type="ARBA" id="ARBA00023054"/>
    </source>
</evidence>
<keyword evidence="13" id="KW-0805">Transcription regulation</keyword>
<evidence type="ECO:0000256" key="9">
    <source>
        <dbReference type="ARBA" id="ARBA00022723"/>
    </source>
</evidence>
<evidence type="ECO:0000256" key="3">
    <source>
        <dbReference type="ARBA" id="ARBA00012182"/>
    </source>
</evidence>
<dbReference type="SMART" id="SM00317">
    <property type="entry name" value="SET"/>
    <property type="match status" value="1"/>
</dbReference>
<dbReference type="GO" id="GO:0005634">
    <property type="term" value="C:nucleus"/>
    <property type="evidence" value="ECO:0007669"/>
    <property type="project" value="UniProtKB-SubCell"/>
</dbReference>
<proteinExistence type="predicted"/>
<feature type="compositionally biased region" description="Polar residues" evidence="19">
    <location>
        <begin position="978"/>
        <end position="991"/>
    </location>
</feature>
<dbReference type="CDD" id="cd10517">
    <property type="entry name" value="SET_SETDB1"/>
    <property type="match status" value="1"/>
</dbReference>
<dbReference type="SUPFAM" id="SSF82199">
    <property type="entry name" value="SET domain"/>
    <property type="match status" value="1"/>
</dbReference>